<comment type="caution">
    <text evidence="1">The sequence shown here is derived from an EMBL/GenBank/DDBJ whole genome shotgun (WGS) entry which is preliminary data.</text>
</comment>
<evidence type="ECO:0008006" key="3">
    <source>
        <dbReference type="Google" id="ProtNLM"/>
    </source>
</evidence>
<dbReference type="AlphaFoldDB" id="A0A1G4IJU9"/>
<accession>A0A1G4IJU9</accession>
<dbReference type="SUPFAM" id="SSF141571">
    <property type="entry name" value="Pentapeptide repeat-like"/>
    <property type="match status" value="1"/>
</dbReference>
<keyword evidence="2" id="KW-1185">Reference proteome</keyword>
<dbReference type="RefSeq" id="XP_067083099.1">
    <property type="nucleotide sequence ID" value="XM_067226998.1"/>
</dbReference>
<sequence>MERCLSLGVISRLLDALNLRRKVALLSLPFETSMIRVGKNLDSHRVSSSASPSPAVPYAKLLSFPLEAEMEVQPLVRGAVLEALGESTGGQRAADGGCRRVESVRSKEIEIGSILEGRCFSSLDFACTNLSASFNRCALVSASLGGAFVSHSTFNLTDIRRSSFIGAQFHSCTFLATDAVGVDARCGRFSHCTFCRASMSGWDVRGATFYRCTFTMCDMSGWTYDSQTTVVEPVGWECCRRLNWVPFGEGAVGDCRVVREQGGERGLSLRPREHPPWVK</sequence>
<reference evidence="1" key="1">
    <citation type="submission" date="2016-09" db="EMBL/GenBank/DDBJ databases">
        <authorList>
            <person name="Hebert L."/>
            <person name="Moumen B."/>
        </authorList>
    </citation>
    <scope>NUCLEOTIDE SEQUENCE [LARGE SCALE GENOMIC DNA]</scope>
    <source>
        <strain evidence="1">OVI</strain>
    </source>
</reference>
<dbReference type="InterPro" id="IPR001646">
    <property type="entry name" value="5peptide_repeat"/>
</dbReference>
<dbReference type="Gene3D" id="2.160.20.80">
    <property type="entry name" value="E3 ubiquitin-protein ligase SopA"/>
    <property type="match status" value="1"/>
</dbReference>
<dbReference type="VEuPathDB" id="TriTrypDB:TEOVI_000420300"/>
<evidence type="ECO:0000313" key="2">
    <source>
        <dbReference type="Proteomes" id="UP000195570"/>
    </source>
</evidence>
<protein>
    <recommendedName>
        <fullName evidence="3">Pentapeptide repeat-containing protein</fullName>
    </recommendedName>
</protein>
<dbReference type="GeneID" id="92378143"/>
<dbReference type="Pfam" id="PF00805">
    <property type="entry name" value="Pentapeptide"/>
    <property type="match status" value="1"/>
</dbReference>
<gene>
    <name evidence="1" type="ORF">TEOVI_000420300</name>
</gene>
<proteinExistence type="predicted"/>
<name>A0A1G4IJU9_TRYEQ</name>
<dbReference type="Proteomes" id="UP000195570">
    <property type="component" value="Unassembled WGS sequence"/>
</dbReference>
<evidence type="ECO:0000313" key="1">
    <source>
        <dbReference type="EMBL" id="SCU72625.1"/>
    </source>
</evidence>
<dbReference type="EMBL" id="CZPT02001890">
    <property type="protein sequence ID" value="SCU72625.1"/>
    <property type="molecule type" value="Genomic_DNA"/>
</dbReference>
<organism evidence="1 2">
    <name type="scientific">Trypanosoma equiperdum</name>
    <dbReference type="NCBI Taxonomy" id="5694"/>
    <lineage>
        <taxon>Eukaryota</taxon>
        <taxon>Discoba</taxon>
        <taxon>Euglenozoa</taxon>
        <taxon>Kinetoplastea</taxon>
        <taxon>Metakinetoplastina</taxon>
        <taxon>Trypanosomatida</taxon>
        <taxon>Trypanosomatidae</taxon>
        <taxon>Trypanosoma</taxon>
    </lineage>
</organism>